<keyword evidence="1" id="KW-0472">Membrane</keyword>
<keyword evidence="3" id="KW-1185">Reference proteome</keyword>
<accession>A0A3D8L7H5</accession>
<dbReference type="EMBL" id="QRGR01000025">
    <property type="protein sequence ID" value="RDV13360.1"/>
    <property type="molecule type" value="Genomic_DNA"/>
</dbReference>
<gene>
    <name evidence="2" type="ORF">DXT99_20290</name>
</gene>
<feature type="transmembrane region" description="Helical" evidence="1">
    <location>
        <begin position="28"/>
        <end position="48"/>
    </location>
</feature>
<keyword evidence="1" id="KW-1133">Transmembrane helix</keyword>
<protein>
    <submittedName>
        <fullName evidence="2">Uncharacterized protein</fullName>
    </submittedName>
</protein>
<feature type="transmembrane region" description="Helical" evidence="1">
    <location>
        <begin position="60"/>
        <end position="77"/>
    </location>
</feature>
<evidence type="ECO:0000313" key="3">
    <source>
        <dbReference type="Proteomes" id="UP000256708"/>
    </source>
</evidence>
<dbReference type="AlphaFoldDB" id="A0A3D8L7H5"/>
<reference evidence="3" key="1">
    <citation type="submission" date="2018-08" db="EMBL/GenBank/DDBJ databases">
        <authorList>
            <person name="Liu Z.-W."/>
            <person name="Du Z.-J."/>
        </authorList>
    </citation>
    <scope>NUCLEOTIDE SEQUENCE [LARGE SCALE GENOMIC DNA]</scope>
    <source>
        <strain evidence="3">H4X</strain>
    </source>
</reference>
<keyword evidence="1" id="KW-0812">Transmembrane</keyword>
<evidence type="ECO:0000313" key="2">
    <source>
        <dbReference type="EMBL" id="RDV13360.1"/>
    </source>
</evidence>
<comment type="caution">
    <text evidence="2">The sequence shown here is derived from an EMBL/GenBank/DDBJ whole genome shotgun (WGS) entry which is preliminary data.</text>
</comment>
<dbReference type="Proteomes" id="UP000256708">
    <property type="component" value="Unassembled WGS sequence"/>
</dbReference>
<name>A0A3D8L7H5_9BACT</name>
<sequence length="78" mass="9073">MGKYKFIVALFVVSAVLQIILKDLEWEALISSLVFLLLLSCIISYVATQFHLKYNEKASHVKWWFYVYALMILFAAIP</sequence>
<evidence type="ECO:0000256" key="1">
    <source>
        <dbReference type="SAM" id="Phobius"/>
    </source>
</evidence>
<organism evidence="2 3">
    <name type="scientific">Pontibacter diazotrophicus</name>
    <dbReference type="NCBI Taxonomy" id="1400979"/>
    <lineage>
        <taxon>Bacteria</taxon>
        <taxon>Pseudomonadati</taxon>
        <taxon>Bacteroidota</taxon>
        <taxon>Cytophagia</taxon>
        <taxon>Cytophagales</taxon>
        <taxon>Hymenobacteraceae</taxon>
        <taxon>Pontibacter</taxon>
    </lineage>
</organism>
<proteinExistence type="predicted"/>